<dbReference type="EMBL" id="OX459938">
    <property type="protein sequence ID" value="CAI9160229.1"/>
    <property type="molecule type" value="Genomic_DNA"/>
</dbReference>
<dbReference type="EMBL" id="OX459938">
    <property type="protein sequence ID" value="CAI9160224.1"/>
    <property type="molecule type" value="Genomic_DNA"/>
</dbReference>
<gene>
    <name evidence="2" type="ORF">MRATA1EN1_LOCUS9186</name>
    <name evidence="3" type="ORF">MRATA1EN1_LOCUS9191</name>
</gene>
<keyword evidence="4" id="KW-1185">Reference proteome</keyword>
<accession>A0ABN8YKH8</accession>
<evidence type="ECO:0000256" key="1">
    <source>
        <dbReference type="SAM" id="MobiDB-lite"/>
    </source>
</evidence>
<name>A0ABN8YKH8_RANTA</name>
<feature type="region of interest" description="Disordered" evidence="1">
    <location>
        <begin position="1"/>
        <end position="123"/>
    </location>
</feature>
<feature type="compositionally biased region" description="Basic and acidic residues" evidence="1">
    <location>
        <begin position="112"/>
        <end position="123"/>
    </location>
</feature>
<evidence type="ECO:0000313" key="4">
    <source>
        <dbReference type="Proteomes" id="UP001176941"/>
    </source>
</evidence>
<dbReference type="Proteomes" id="UP001176941">
    <property type="component" value="Chromosome 2"/>
</dbReference>
<sequence>MGDSHPGTGGWRTAPELYTHTHTHAHTRTHHPRPRARRRAVRAVRRRPLPCFPRDLGAAHARARWPRTPNHPHSAATRAPAAEAKGSHGPRARSPALSAPIEPMPPQLEPIAAREGRGCRADL</sequence>
<organism evidence="3 4">
    <name type="scientific">Rangifer tarandus platyrhynchus</name>
    <name type="common">Svalbard reindeer</name>
    <dbReference type="NCBI Taxonomy" id="3082113"/>
    <lineage>
        <taxon>Eukaryota</taxon>
        <taxon>Metazoa</taxon>
        <taxon>Chordata</taxon>
        <taxon>Craniata</taxon>
        <taxon>Vertebrata</taxon>
        <taxon>Euteleostomi</taxon>
        <taxon>Mammalia</taxon>
        <taxon>Eutheria</taxon>
        <taxon>Laurasiatheria</taxon>
        <taxon>Artiodactyla</taxon>
        <taxon>Ruminantia</taxon>
        <taxon>Pecora</taxon>
        <taxon>Cervidae</taxon>
        <taxon>Odocoileinae</taxon>
        <taxon>Rangifer</taxon>
    </lineage>
</organism>
<protein>
    <submittedName>
        <fullName evidence="3">Uncharacterized protein</fullName>
    </submittedName>
</protein>
<reference evidence="3 4" key="1">
    <citation type="submission" date="2023-04" db="EMBL/GenBank/DDBJ databases">
        <authorList>
            <consortium name="ELIXIR-Norway"/>
        </authorList>
    </citation>
    <scope>NUCLEOTIDE SEQUENCE [LARGE SCALE GENOMIC DNA]</scope>
</reference>
<evidence type="ECO:0000313" key="3">
    <source>
        <dbReference type="EMBL" id="CAI9160229.1"/>
    </source>
</evidence>
<evidence type="ECO:0000313" key="2">
    <source>
        <dbReference type="EMBL" id="CAI9160224.1"/>
    </source>
</evidence>
<feature type="compositionally biased region" description="Basic residues" evidence="1">
    <location>
        <begin position="21"/>
        <end position="48"/>
    </location>
</feature>
<proteinExistence type="predicted"/>